<comment type="caution">
    <text evidence="1">The sequence shown here is derived from an EMBL/GenBank/DDBJ whole genome shotgun (WGS) entry which is preliminary data.</text>
</comment>
<dbReference type="EMBL" id="LJZV01000036">
    <property type="protein sequence ID" value="KZD86650.1"/>
    <property type="molecule type" value="Genomic_DNA"/>
</dbReference>
<evidence type="ECO:0000313" key="2">
    <source>
        <dbReference type="EMBL" id="KZD86650.1"/>
    </source>
</evidence>
<dbReference type="PATRIC" id="fig|1423.173.peg.4663"/>
<reference evidence="2 4" key="2">
    <citation type="submission" date="2015-09" db="EMBL/GenBank/DDBJ databases">
        <title>Spore heat resistance.</title>
        <authorList>
            <person name="Boekhorst J."/>
            <person name="Berendsen E.M."/>
            <person name="Wells-Bennik M.H."/>
            <person name="Kuipers O.P."/>
        </authorList>
    </citation>
    <scope>NUCLEOTIDE SEQUENCE [LARGE SCALE GENOMIC DNA]</scope>
    <source>
        <strain evidence="2 4">B4122</strain>
    </source>
</reference>
<evidence type="ECO:0000313" key="1">
    <source>
        <dbReference type="EMBL" id="KIU06119.1"/>
    </source>
</evidence>
<evidence type="ECO:0000313" key="4">
    <source>
        <dbReference type="Proteomes" id="UP000076442"/>
    </source>
</evidence>
<reference evidence="1 3" key="1">
    <citation type="submission" date="2014-12" db="EMBL/GenBank/DDBJ databases">
        <title>Comparative genome analysis of Bacillus coagulans HM-08, Clostridium butyricum HM-68, Bacillus subtilis HM-66 and Bacillus licheniformis BL-09.</title>
        <authorList>
            <person name="Zhang H."/>
        </authorList>
    </citation>
    <scope>NUCLEOTIDE SEQUENCE [LARGE SCALE GENOMIC DNA]</scope>
    <source>
        <strain evidence="1 3">HM-66</strain>
    </source>
</reference>
<protein>
    <submittedName>
        <fullName evidence="1">Uncharacterized protein</fullName>
    </submittedName>
</protein>
<sequence>MWIQKLVWILHDDKGESNEERNWRADFLKRLHYSRPKKQ</sequence>
<organism evidence="1 3">
    <name type="scientific">Bacillus subtilis</name>
    <dbReference type="NCBI Taxonomy" id="1423"/>
    <lineage>
        <taxon>Bacteria</taxon>
        <taxon>Bacillati</taxon>
        <taxon>Bacillota</taxon>
        <taxon>Bacilli</taxon>
        <taxon>Bacillales</taxon>
        <taxon>Bacillaceae</taxon>
        <taxon>Bacillus</taxon>
    </lineage>
</organism>
<accession>A0A0D1J1Q0</accession>
<dbReference type="Proteomes" id="UP000032247">
    <property type="component" value="Unassembled WGS sequence"/>
</dbReference>
<gene>
    <name evidence="2" type="ORF">B4122_4892</name>
    <name evidence="1" type="ORF">SC09_contig4orf01145</name>
</gene>
<name>A0A0D1J1Q0_BACIU</name>
<dbReference type="AlphaFoldDB" id="A0A0D1J1Q0"/>
<dbReference type="EMBL" id="JXBC01000013">
    <property type="protein sequence ID" value="KIU06119.1"/>
    <property type="molecule type" value="Genomic_DNA"/>
</dbReference>
<evidence type="ECO:0000313" key="3">
    <source>
        <dbReference type="Proteomes" id="UP000032247"/>
    </source>
</evidence>
<proteinExistence type="predicted"/>
<dbReference type="Proteomes" id="UP000076442">
    <property type="component" value="Unassembled WGS sequence"/>
</dbReference>